<dbReference type="Proteomes" id="UP000289691">
    <property type="component" value="Unassembled WGS sequence"/>
</dbReference>
<comment type="caution">
    <text evidence="3">The sequence shown here is derived from an EMBL/GenBank/DDBJ whole genome shotgun (WGS) entry which is preliminary data.</text>
</comment>
<feature type="domain" description="UspA" evidence="2">
    <location>
        <begin position="150"/>
        <end position="277"/>
    </location>
</feature>
<organism evidence="3 4">
    <name type="scientific">Halorientalis pallida</name>
    <dbReference type="NCBI Taxonomy" id="2479928"/>
    <lineage>
        <taxon>Archaea</taxon>
        <taxon>Methanobacteriati</taxon>
        <taxon>Methanobacteriota</taxon>
        <taxon>Stenosarchaea group</taxon>
        <taxon>Halobacteria</taxon>
        <taxon>Halobacteriales</taxon>
        <taxon>Haloarculaceae</taxon>
        <taxon>Halorientalis</taxon>
    </lineage>
</organism>
<dbReference type="Gene3D" id="3.40.50.620">
    <property type="entry name" value="HUPs"/>
    <property type="match status" value="2"/>
</dbReference>
<dbReference type="InterPro" id="IPR006016">
    <property type="entry name" value="UspA"/>
</dbReference>
<accession>A0A498KRA7</accession>
<name>A0A498KRA7_9EURY</name>
<dbReference type="PANTHER" id="PTHR46268:SF26">
    <property type="entry name" value="UNIVERSAL STRESS PROTEIN MJ0577"/>
    <property type="match status" value="1"/>
</dbReference>
<sequence>MRAVYATDLSEAIEAAIGTRTCLECLERYGIDAFDLVTVTSPNVTAGMPGSDVSRRTSAALDRQRELLEREGFEVRTHVVRGTPHRRINGLADRVDADLVIVGSRGQSPLEQRLIGGTARNVARTSVRPLLVQRIVERDDDHEVADEHLFERILYATDFSENAERAFEQFDRLRTATKEALLVHVAPPARRAGSETVSDAEDRLAALADDLESRGIGTRTQVRKGVATDEILAAETEFQPTTILLGARGRSPMRRLLLGSVSEDVTARATSNVLIVPPTRVR</sequence>
<protein>
    <submittedName>
        <fullName evidence="3">Universal stress protein</fullName>
    </submittedName>
</protein>
<dbReference type="InterPro" id="IPR014729">
    <property type="entry name" value="Rossmann-like_a/b/a_fold"/>
</dbReference>
<comment type="similarity">
    <text evidence="1">Belongs to the universal stress protein A family.</text>
</comment>
<dbReference type="PANTHER" id="PTHR46268">
    <property type="entry name" value="STRESS RESPONSE PROTEIN NHAX"/>
    <property type="match status" value="1"/>
</dbReference>
<dbReference type="CDD" id="cd00293">
    <property type="entry name" value="USP-like"/>
    <property type="match status" value="2"/>
</dbReference>
<dbReference type="OrthoDB" id="107030at2157"/>
<dbReference type="PRINTS" id="PR01438">
    <property type="entry name" value="UNVRSLSTRESS"/>
</dbReference>
<proteinExistence type="inferred from homology"/>
<evidence type="ECO:0000313" key="4">
    <source>
        <dbReference type="Proteomes" id="UP000289691"/>
    </source>
</evidence>
<feature type="domain" description="UspA" evidence="2">
    <location>
        <begin position="4"/>
        <end position="132"/>
    </location>
</feature>
<dbReference type="InterPro" id="IPR006015">
    <property type="entry name" value="Universal_stress_UspA"/>
</dbReference>
<dbReference type="AlphaFoldDB" id="A0A498KRA7"/>
<dbReference type="Pfam" id="PF00582">
    <property type="entry name" value="Usp"/>
    <property type="match status" value="2"/>
</dbReference>
<dbReference type="SUPFAM" id="SSF52402">
    <property type="entry name" value="Adenine nucleotide alpha hydrolases-like"/>
    <property type="match status" value="2"/>
</dbReference>
<keyword evidence="4" id="KW-1185">Reference proteome</keyword>
<reference evidence="3 4" key="1">
    <citation type="submission" date="2019-01" db="EMBL/GenBank/DDBJ databases">
        <title>Halorientalis sp. F13-25 a new haloarchaeum isolated from hypersaline water.</title>
        <authorList>
            <person name="Ana D.-V."/>
            <person name="Cristina S.-P."/>
            <person name="Antonio V."/>
        </authorList>
    </citation>
    <scope>NUCLEOTIDE SEQUENCE [LARGE SCALE GENOMIC DNA]</scope>
    <source>
        <strain evidence="3 4">F13-25</strain>
    </source>
</reference>
<evidence type="ECO:0000259" key="2">
    <source>
        <dbReference type="Pfam" id="PF00582"/>
    </source>
</evidence>
<dbReference type="EMBL" id="RDFA01000008">
    <property type="protein sequence ID" value="RXK46617.1"/>
    <property type="molecule type" value="Genomic_DNA"/>
</dbReference>
<evidence type="ECO:0000256" key="1">
    <source>
        <dbReference type="ARBA" id="ARBA00008791"/>
    </source>
</evidence>
<gene>
    <name evidence="3" type="ORF">EAF64_18225</name>
</gene>
<dbReference type="RefSeq" id="WP_129070416.1">
    <property type="nucleotide sequence ID" value="NZ_RDFA01000008.1"/>
</dbReference>
<evidence type="ECO:0000313" key="3">
    <source>
        <dbReference type="EMBL" id="RXK46617.1"/>
    </source>
</evidence>